<accession>A0ABR1Y5P4</accession>
<dbReference type="EMBL" id="JBBWUH010000001">
    <property type="protein sequence ID" value="KAK8176946.1"/>
    <property type="molecule type" value="Genomic_DNA"/>
</dbReference>
<protein>
    <submittedName>
        <fullName evidence="2">Uncharacterized protein</fullName>
    </submittedName>
</protein>
<dbReference type="Proteomes" id="UP001456524">
    <property type="component" value="Unassembled WGS sequence"/>
</dbReference>
<proteinExistence type="predicted"/>
<feature type="compositionally biased region" description="Acidic residues" evidence="1">
    <location>
        <begin position="47"/>
        <end position="74"/>
    </location>
</feature>
<evidence type="ECO:0000313" key="2">
    <source>
        <dbReference type="EMBL" id="KAK8176946.1"/>
    </source>
</evidence>
<evidence type="ECO:0000313" key="3">
    <source>
        <dbReference type="Proteomes" id="UP001456524"/>
    </source>
</evidence>
<comment type="caution">
    <text evidence="2">The sequence shown here is derived from an EMBL/GenBank/DDBJ whole genome shotgun (WGS) entry which is preliminary data.</text>
</comment>
<sequence>MEVIGSTGVSTADQPLCMRAAWSGIRGPAKDARRRLQKVMRSFHGQEDDDASGDGEEGDVGNDNEEKDEEEVYEEEKAAQGVDAETEASSIEEAIQQEEDFEEQAEEAPEFDDPSYAAELLELMADPHTPCCQDVGLSVEYIVKMEW</sequence>
<feature type="region of interest" description="Disordered" evidence="1">
    <location>
        <begin position="27"/>
        <end position="115"/>
    </location>
</feature>
<keyword evidence="3" id="KW-1185">Reference proteome</keyword>
<gene>
    <name evidence="2" type="ORF">IWX90DRAFT_481996</name>
</gene>
<evidence type="ECO:0000256" key="1">
    <source>
        <dbReference type="SAM" id="MobiDB-lite"/>
    </source>
</evidence>
<name>A0ABR1Y5P4_9PEZI</name>
<feature type="compositionally biased region" description="Acidic residues" evidence="1">
    <location>
        <begin position="95"/>
        <end position="113"/>
    </location>
</feature>
<reference evidence="2 3" key="1">
    <citation type="journal article" date="2022" name="G3 (Bethesda)">
        <title>Enemy or ally: a genomic approach to elucidate the lifestyle of Phyllosticta citrichinaensis.</title>
        <authorList>
            <person name="Buijs V.A."/>
            <person name="Groenewald J.Z."/>
            <person name="Haridas S."/>
            <person name="LaButti K.M."/>
            <person name="Lipzen A."/>
            <person name="Martin F.M."/>
            <person name="Barry K."/>
            <person name="Grigoriev I.V."/>
            <person name="Crous P.W."/>
            <person name="Seidl M.F."/>
        </authorList>
    </citation>
    <scope>NUCLEOTIDE SEQUENCE [LARGE SCALE GENOMIC DNA]</scope>
    <source>
        <strain evidence="2 3">CBS 129764</strain>
    </source>
</reference>
<organism evidence="2 3">
    <name type="scientific">Phyllosticta citrichinensis</name>
    <dbReference type="NCBI Taxonomy" id="1130410"/>
    <lineage>
        <taxon>Eukaryota</taxon>
        <taxon>Fungi</taxon>
        <taxon>Dikarya</taxon>
        <taxon>Ascomycota</taxon>
        <taxon>Pezizomycotina</taxon>
        <taxon>Dothideomycetes</taxon>
        <taxon>Dothideomycetes incertae sedis</taxon>
        <taxon>Botryosphaeriales</taxon>
        <taxon>Phyllostictaceae</taxon>
        <taxon>Phyllosticta</taxon>
    </lineage>
</organism>